<keyword evidence="8" id="KW-0653">Protein transport</keyword>
<evidence type="ECO:0000256" key="8">
    <source>
        <dbReference type="ARBA" id="ARBA00022927"/>
    </source>
</evidence>
<gene>
    <name evidence="13" type="ORF">NCTC5906_02138</name>
</gene>
<dbReference type="Gene3D" id="2.150.10.10">
    <property type="entry name" value="Serralysin-like metalloprotease, C-terminal"/>
    <property type="match status" value="1"/>
</dbReference>
<dbReference type="SUPFAM" id="SSF54523">
    <property type="entry name" value="Pili subunits"/>
    <property type="match status" value="1"/>
</dbReference>
<evidence type="ECO:0000256" key="9">
    <source>
        <dbReference type="ARBA" id="ARBA00023136"/>
    </source>
</evidence>
<keyword evidence="9" id="KW-0472">Membrane</keyword>
<comment type="subcellular location">
    <subcellularLocation>
        <location evidence="2">Cell outer membrane</location>
    </subcellularLocation>
    <subcellularLocation>
        <location evidence="1">Cell surface</location>
    </subcellularLocation>
</comment>
<keyword evidence="6" id="KW-0812">Transmembrane</keyword>
<evidence type="ECO:0000256" key="10">
    <source>
        <dbReference type="ARBA" id="ARBA00023237"/>
    </source>
</evidence>
<keyword evidence="7" id="KW-0732">Signal</keyword>
<evidence type="ECO:0000313" key="13">
    <source>
        <dbReference type="EMBL" id="VEF44740.1"/>
    </source>
</evidence>
<keyword evidence="4" id="KW-0813">Transport</keyword>
<name>A0A448FBX5_AGGAP</name>
<sequence length="261" mass="27555">MPTLYLDVSSLFLIRFNYKDILLIRFPKLFGTAQHNCLVVSELSRTHAKSSSIIIHLYSIFSKIFKLSAISAFFSSVSLFADAGSYQVFGSGSTTAAAVGTNEATVNGITYGGFAGNNPLATVSVGSEGKERTITNVAAGRISKTSTDAINGSQLYAALEKNTIVNNNNTYNINRLENKMNRENKRLRAGVAGATATAGLPQAYTPGKSMVAAAVGGYRDQSALAVGASRITDNGKVILKLTGNVNTRGDFGGSVGAGYQW</sequence>
<organism evidence="13 14">
    <name type="scientific">Aggregatibacter aphrophilus ATCC 33389</name>
    <dbReference type="NCBI Taxonomy" id="985008"/>
    <lineage>
        <taxon>Bacteria</taxon>
        <taxon>Pseudomonadati</taxon>
        <taxon>Pseudomonadota</taxon>
        <taxon>Gammaproteobacteria</taxon>
        <taxon>Pasteurellales</taxon>
        <taxon>Pasteurellaceae</taxon>
        <taxon>Aggregatibacter</taxon>
    </lineage>
</organism>
<comment type="similarity">
    <text evidence="3">Belongs to the autotransporter-2 (AT-2) (TC 1.B.40) family.</text>
</comment>
<reference evidence="13 14" key="1">
    <citation type="submission" date="2018-12" db="EMBL/GenBank/DDBJ databases">
        <authorList>
            <consortium name="Pathogen Informatics"/>
        </authorList>
    </citation>
    <scope>NUCLEOTIDE SEQUENCE [LARGE SCALE GENOMIC DNA]</scope>
    <source>
        <strain evidence="13 14">NCTC5906</strain>
    </source>
</reference>
<feature type="domain" description="Trimeric autotransporter adhesin YadA-like stalk" evidence="12">
    <location>
        <begin position="134"/>
        <end position="174"/>
    </location>
</feature>
<dbReference type="Pfam" id="PF03895">
    <property type="entry name" value="YadA_anchor"/>
    <property type="match status" value="1"/>
</dbReference>
<dbReference type="GO" id="GO:0009986">
    <property type="term" value="C:cell surface"/>
    <property type="evidence" value="ECO:0007669"/>
    <property type="project" value="UniProtKB-SubCell"/>
</dbReference>
<dbReference type="OrthoDB" id="1631723at2"/>
<evidence type="ECO:0000256" key="6">
    <source>
        <dbReference type="ARBA" id="ARBA00022692"/>
    </source>
</evidence>
<dbReference type="Gene3D" id="1.20.5.170">
    <property type="match status" value="1"/>
</dbReference>
<keyword evidence="5" id="KW-1134">Transmembrane beta strand</keyword>
<evidence type="ECO:0000256" key="7">
    <source>
        <dbReference type="ARBA" id="ARBA00022729"/>
    </source>
</evidence>
<dbReference type="InterPro" id="IPR008635">
    <property type="entry name" value="Coiled_stalk_dom"/>
</dbReference>
<dbReference type="InterPro" id="IPR005594">
    <property type="entry name" value="YadA_C"/>
</dbReference>
<evidence type="ECO:0000313" key="14">
    <source>
        <dbReference type="Proteomes" id="UP000272690"/>
    </source>
</evidence>
<evidence type="ECO:0000256" key="5">
    <source>
        <dbReference type="ARBA" id="ARBA00022452"/>
    </source>
</evidence>
<evidence type="ECO:0000256" key="3">
    <source>
        <dbReference type="ARBA" id="ARBA00005848"/>
    </source>
</evidence>
<protein>
    <submittedName>
        <fullName evidence="13">YadA-like C-terminal region</fullName>
    </submittedName>
</protein>
<dbReference type="EMBL" id="LR134327">
    <property type="protein sequence ID" value="VEF44740.1"/>
    <property type="molecule type" value="Genomic_DNA"/>
</dbReference>
<evidence type="ECO:0000259" key="11">
    <source>
        <dbReference type="Pfam" id="PF03895"/>
    </source>
</evidence>
<proteinExistence type="inferred from homology"/>
<dbReference type="SUPFAM" id="SSF101967">
    <property type="entry name" value="Adhesin YadA, collagen-binding domain"/>
    <property type="match status" value="1"/>
</dbReference>
<evidence type="ECO:0000256" key="1">
    <source>
        <dbReference type="ARBA" id="ARBA00004241"/>
    </source>
</evidence>
<dbReference type="GO" id="GO:0015031">
    <property type="term" value="P:protein transport"/>
    <property type="evidence" value="ECO:0007669"/>
    <property type="project" value="UniProtKB-KW"/>
</dbReference>
<dbReference type="Pfam" id="PF05662">
    <property type="entry name" value="YadA_stalk"/>
    <property type="match status" value="1"/>
</dbReference>
<evidence type="ECO:0000256" key="4">
    <source>
        <dbReference type="ARBA" id="ARBA00022448"/>
    </source>
</evidence>
<dbReference type="InterPro" id="IPR045584">
    <property type="entry name" value="Pilin-like"/>
</dbReference>
<feature type="domain" description="Trimeric autotransporter adhesin YadA-like C-terminal membrane anchor" evidence="11">
    <location>
        <begin position="201"/>
        <end position="261"/>
    </location>
</feature>
<dbReference type="RefSeq" id="WP_032995134.1">
    <property type="nucleotide sequence ID" value="NZ_LR134327.1"/>
</dbReference>
<dbReference type="GeneID" id="77100449"/>
<dbReference type="Proteomes" id="UP000272690">
    <property type="component" value="Chromosome"/>
</dbReference>
<dbReference type="GO" id="GO:0009279">
    <property type="term" value="C:cell outer membrane"/>
    <property type="evidence" value="ECO:0007669"/>
    <property type="project" value="UniProtKB-SubCell"/>
</dbReference>
<evidence type="ECO:0000259" key="12">
    <source>
        <dbReference type="Pfam" id="PF05662"/>
    </source>
</evidence>
<dbReference type="AlphaFoldDB" id="A0A448FBX5"/>
<evidence type="ECO:0000256" key="2">
    <source>
        <dbReference type="ARBA" id="ARBA00004442"/>
    </source>
</evidence>
<dbReference type="Gene3D" id="3.30.1300.30">
    <property type="entry name" value="GSPII I/J protein-like"/>
    <property type="match status" value="1"/>
</dbReference>
<keyword evidence="10" id="KW-0998">Cell outer membrane</keyword>
<dbReference type="InterPro" id="IPR011049">
    <property type="entry name" value="Serralysin-like_metalloprot_C"/>
</dbReference>
<accession>A0A448FBX5</accession>